<reference evidence="2 3" key="1">
    <citation type="journal article" date="2015" name="Genome Biol.">
        <title>Comparative genomics of Steinernema reveals deeply conserved gene regulatory networks.</title>
        <authorList>
            <person name="Dillman A.R."/>
            <person name="Macchietto M."/>
            <person name="Porter C.F."/>
            <person name="Rogers A."/>
            <person name="Williams B."/>
            <person name="Antoshechkin I."/>
            <person name="Lee M.M."/>
            <person name="Goodwin Z."/>
            <person name="Lu X."/>
            <person name="Lewis E.E."/>
            <person name="Goodrich-Blair H."/>
            <person name="Stock S.P."/>
            <person name="Adams B.J."/>
            <person name="Sternberg P.W."/>
            <person name="Mortazavi A."/>
        </authorList>
    </citation>
    <scope>NUCLEOTIDE SEQUENCE [LARGE SCALE GENOMIC DNA]</scope>
    <source>
        <strain evidence="2 3">ALL</strain>
    </source>
</reference>
<evidence type="ECO:0000313" key="3">
    <source>
        <dbReference type="Proteomes" id="UP000298663"/>
    </source>
</evidence>
<evidence type="ECO:0000313" key="2">
    <source>
        <dbReference type="EMBL" id="TKR96477.1"/>
    </source>
</evidence>
<protein>
    <recommendedName>
        <fullName evidence="4">Secreted protein</fullName>
    </recommendedName>
</protein>
<comment type="caution">
    <text evidence="2">The sequence shown here is derived from an EMBL/GenBank/DDBJ whole genome shotgun (WGS) entry which is preliminary data.</text>
</comment>
<keyword evidence="1" id="KW-0732">Signal</keyword>
<feature type="chain" id="PRO_5020545414" description="Secreted protein" evidence="1">
    <location>
        <begin position="19"/>
        <end position="136"/>
    </location>
</feature>
<accession>A0A4U5PIF9</accession>
<sequence length="136" mass="14907">MTFVVVLLICGFIRLDLGHSVMKQIHAAMILVAFCAAHQHALRTGSGRVGFSVQVFEIQLGKLRFGLFARYRRLRCLAATQNRLSPLSLAPALPNQNSSLWWLRRHANQLSVALLPCLAASPPTHAIGGFATSQFA</sequence>
<dbReference type="EMBL" id="AZBU02000002">
    <property type="protein sequence ID" value="TKR96477.1"/>
    <property type="molecule type" value="Genomic_DNA"/>
</dbReference>
<keyword evidence="3" id="KW-1185">Reference proteome</keyword>
<proteinExistence type="predicted"/>
<evidence type="ECO:0000256" key="1">
    <source>
        <dbReference type="SAM" id="SignalP"/>
    </source>
</evidence>
<name>A0A4U5PIF9_STECR</name>
<evidence type="ECO:0008006" key="4">
    <source>
        <dbReference type="Google" id="ProtNLM"/>
    </source>
</evidence>
<reference evidence="2 3" key="2">
    <citation type="journal article" date="2019" name="G3 (Bethesda)">
        <title>Hybrid Assembly of the Genome of the Entomopathogenic Nematode Steinernema carpocapsae Identifies the X-Chromosome.</title>
        <authorList>
            <person name="Serra L."/>
            <person name="Macchietto M."/>
            <person name="Macias-Munoz A."/>
            <person name="McGill C.J."/>
            <person name="Rodriguez I.M."/>
            <person name="Rodriguez B."/>
            <person name="Murad R."/>
            <person name="Mortazavi A."/>
        </authorList>
    </citation>
    <scope>NUCLEOTIDE SEQUENCE [LARGE SCALE GENOMIC DNA]</scope>
    <source>
        <strain evidence="2 3">ALL</strain>
    </source>
</reference>
<feature type="signal peptide" evidence="1">
    <location>
        <begin position="1"/>
        <end position="18"/>
    </location>
</feature>
<organism evidence="2 3">
    <name type="scientific">Steinernema carpocapsae</name>
    <name type="common">Entomopathogenic nematode</name>
    <dbReference type="NCBI Taxonomy" id="34508"/>
    <lineage>
        <taxon>Eukaryota</taxon>
        <taxon>Metazoa</taxon>
        <taxon>Ecdysozoa</taxon>
        <taxon>Nematoda</taxon>
        <taxon>Chromadorea</taxon>
        <taxon>Rhabditida</taxon>
        <taxon>Tylenchina</taxon>
        <taxon>Panagrolaimomorpha</taxon>
        <taxon>Strongyloidoidea</taxon>
        <taxon>Steinernematidae</taxon>
        <taxon>Steinernema</taxon>
    </lineage>
</organism>
<dbReference type="AlphaFoldDB" id="A0A4U5PIF9"/>
<dbReference type="Proteomes" id="UP000298663">
    <property type="component" value="Unassembled WGS sequence"/>
</dbReference>
<gene>
    <name evidence="2" type="ORF">L596_010487</name>
</gene>